<feature type="compositionally biased region" description="Low complexity" evidence="1">
    <location>
        <begin position="18"/>
        <end position="41"/>
    </location>
</feature>
<comment type="caution">
    <text evidence="2">The sequence shown here is derived from an EMBL/GenBank/DDBJ whole genome shotgun (WGS) entry which is preliminary data.</text>
</comment>
<sequence length="208" mass="19752">MAAPTEPVAADPVPPNADPVSAEPEAAEPAAADPTAAEPVPRMLARPAKPSPTTGVGVMGGGGAETRDGAVVDDVVERPGMVRWPSYWPSSDGVGPAEPDGPCCATPAPAATGWDTGVPLPGASPGHDISASGRGAATPGRSEIEGSGGDAVGPCCRSRPVPGADAFGPETATPRAGSATAAPAAVGAPGGELCGAVGEGRGAAGAVG</sequence>
<dbReference type="Proteomes" id="UP000239874">
    <property type="component" value="Unassembled WGS sequence"/>
</dbReference>
<feature type="region of interest" description="Disordered" evidence="1">
    <location>
        <begin position="129"/>
        <end position="184"/>
    </location>
</feature>
<gene>
    <name evidence="2" type="ORF">C5E45_01870</name>
</gene>
<proteinExistence type="predicted"/>
<accession>A0A2S6AXF0</accession>
<reference evidence="2 3" key="1">
    <citation type="submission" date="2018-02" db="EMBL/GenBank/DDBJ databases">
        <title>8 Nocardia nova and 1 Nocardia cyriacigeorgica strain used for evolution to TMP-SMX.</title>
        <authorList>
            <person name="Mehta H."/>
            <person name="Weng J."/>
            <person name="Shamoo Y."/>
        </authorList>
    </citation>
    <scope>NUCLEOTIDE SEQUENCE [LARGE SCALE GENOMIC DNA]</scope>
    <source>
        <strain evidence="2 3">MDA3139</strain>
    </source>
</reference>
<dbReference type="AlphaFoldDB" id="A0A2S6AXF0"/>
<evidence type="ECO:0000256" key="1">
    <source>
        <dbReference type="SAM" id="MobiDB-lite"/>
    </source>
</evidence>
<evidence type="ECO:0000313" key="2">
    <source>
        <dbReference type="EMBL" id="PPJ39890.1"/>
    </source>
</evidence>
<organism evidence="2 3">
    <name type="scientific">Nocardia nova</name>
    <dbReference type="NCBI Taxonomy" id="37330"/>
    <lineage>
        <taxon>Bacteria</taxon>
        <taxon>Bacillati</taxon>
        <taxon>Actinomycetota</taxon>
        <taxon>Actinomycetes</taxon>
        <taxon>Mycobacteriales</taxon>
        <taxon>Nocardiaceae</taxon>
        <taxon>Nocardia</taxon>
    </lineage>
</organism>
<protein>
    <submittedName>
        <fullName evidence="2">Uncharacterized protein</fullName>
    </submittedName>
</protein>
<feature type="compositionally biased region" description="Low complexity" evidence="1">
    <location>
        <begin position="171"/>
        <end position="184"/>
    </location>
</feature>
<feature type="region of interest" description="Disordered" evidence="1">
    <location>
        <begin position="1"/>
        <end position="69"/>
    </location>
</feature>
<name>A0A2S6AXF0_9NOCA</name>
<dbReference type="EMBL" id="PSZC01000001">
    <property type="protein sequence ID" value="PPJ39890.1"/>
    <property type="molecule type" value="Genomic_DNA"/>
</dbReference>
<evidence type="ECO:0000313" key="3">
    <source>
        <dbReference type="Proteomes" id="UP000239874"/>
    </source>
</evidence>